<keyword evidence="4 8" id="KW-0863">Zinc-finger</keyword>
<evidence type="ECO:0000259" key="10">
    <source>
        <dbReference type="PROSITE" id="PS50157"/>
    </source>
</evidence>
<reference evidence="11 12" key="1">
    <citation type="journal article" date="2007" name="Proc. Natl. Acad. Sci. U.S.A.">
        <title>Independent sorting-out of thousands of duplicated gene pairs in two yeast species descended from a whole-genome duplication.</title>
        <authorList>
            <person name="Scannell D.R."/>
            <person name="Frank A.C."/>
            <person name="Conant G.C."/>
            <person name="Byrne K.P."/>
            <person name="Woolfit M."/>
            <person name="Wolfe K.H."/>
        </authorList>
    </citation>
    <scope>NUCLEOTIDE SEQUENCE [LARGE SCALE GENOMIC DNA]</scope>
    <source>
        <strain evidence="12">ATCC 22028 / DSM 70294 / BCRC 21397 / CBS 2163 / NBRC 10782 / NRRL Y-8283 / UCD 57-17</strain>
    </source>
</reference>
<feature type="domain" description="C2H2-type" evidence="10">
    <location>
        <begin position="163"/>
        <end position="190"/>
    </location>
</feature>
<dbReference type="PROSITE" id="PS50157">
    <property type="entry name" value="ZINC_FINGER_C2H2_2"/>
    <property type="match status" value="1"/>
</dbReference>
<keyword evidence="12" id="KW-1185">Reference proteome</keyword>
<feature type="region of interest" description="Disordered" evidence="9">
    <location>
        <begin position="106"/>
        <end position="136"/>
    </location>
</feature>
<evidence type="ECO:0000313" key="12">
    <source>
        <dbReference type="Proteomes" id="UP000000267"/>
    </source>
</evidence>
<dbReference type="AlphaFoldDB" id="A7TQH1"/>
<evidence type="ECO:0000256" key="5">
    <source>
        <dbReference type="ARBA" id="ARBA00022833"/>
    </source>
</evidence>
<keyword evidence="5" id="KW-0862">Zinc</keyword>
<dbReference type="eggNOG" id="KOG1721">
    <property type="taxonomic scope" value="Eukaryota"/>
</dbReference>
<dbReference type="OrthoDB" id="10018191at2759"/>
<gene>
    <name evidence="11" type="ORF">Kpol_472p3</name>
</gene>
<dbReference type="HOGENOM" id="CLU_894872_0_0_1"/>
<dbReference type="GO" id="GO:0008270">
    <property type="term" value="F:zinc ion binding"/>
    <property type="evidence" value="ECO:0007669"/>
    <property type="project" value="UniProtKB-KW"/>
</dbReference>
<evidence type="ECO:0000256" key="2">
    <source>
        <dbReference type="ARBA" id="ARBA00022723"/>
    </source>
</evidence>
<evidence type="ECO:0000256" key="6">
    <source>
        <dbReference type="ARBA" id="ARBA00023125"/>
    </source>
</evidence>
<keyword evidence="6" id="KW-0238">DNA-binding</keyword>
<dbReference type="Proteomes" id="UP000000267">
    <property type="component" value="Unassembled WGS sequence"/>
</dbReference>
<dbReference type="PhylomeDB" id="A7TQH1"/>
<dbReference type="PANTHER" id="PTHR24390">
    <property type="entry name" value="ZINC FINGER PROTEIN"/>
    <property type="match status" value="1"/>
</dbReference>
<evidence type="ECO:0000256" key="8">
    <source>
        <dbReference type="PROSITE-ProRule" id="PRU00042"/>
    </source>
</evidence>
<dbReference type="EMBL" id="DS480458">
    <property type="protein sequence ID" value="EDO15472.1"/>
    <property type="molecule type" value="Genomic_DNA"/>
</dbReference>
<protein>
    <recommendedName>
        <fullName evidence="10">C2H2-type domain-containing protein</fullName>
    </recommendedName>
</protein>
<dbReference type="GO" id="GO:0006357">
    <property type="term" value="P:regulation of transcription by RNA polymerase II"/>
    <property type="evidence" value="ECO:0007669"/>
    <property type="project" value="TreeGrafter"/>
</dbReference>
<comment type="subcellular location">
    <subcellularLocation>
        <location evidence="1">Nucleus</location>
    </subcellularLocation>
</comment>
<sequence length="311" mass="35887">MMLDITGVKMDQLPFIQLSSTGGFIRRQDRKPRSRNNLDLLTAESNIQDSLQDELKSKLLMENIPNSFENLIRVAENQFKNNNGPKIDLSSSAAIDSHLSDNLLFEKSTDGSASKQRKRRLPESSENRNPNARKKKQCPDCKLFFSNLTTHKRTHLAPEDKPFKCPSCNKGFSRNFDFLRHQKEHVQKDLLTAKDPLMSEHDRLVALHNTGDIFRCPYNEKLINIDLELYKHKFQPKTAYVKNCHSTGLFLRKDTLRNHLRAHHFNYADLTLPKRKSITSPGNCGACGKWFENTTTWTDEHVGKECGYKFH</sequence>
<dbReference type="InterPro" id="IPR013087">
    <property type="entry name" value="Znf_C2H2_type"/>
</dbReference>
<evidence type="ECO:0000256" key="7">
    <source>
        <dbReference type="ARBA" id="ARBA00023242"/>
    </source>
</evidence>
<evidence type="ECO:0000256" key="4">
    <source>
        <dbReference type="ARBA" id="ARBA00022771"/>
    </source>
</evidence>
<evidence type="ECO:0000313" key="11">
    <source>
        <dbReference type="EMBL" id="EDO15472.1"/>
    </source>
</evidence>
<dbReference type="GO" id="GO:0000978">
    <property type="term" value="F:RNA polymerase II cis-regulatory region sequence-specific DNA binding"/>
    <property type="evidence" value="ECO:0007669"/>
    <property type="project" value="TreeGrafter"/>
</dbReference>
<accession>A7TQH1</accession>
<keyword evidence="3" id="KW-0677">Repeat</keyword>
<evidence type="ECO:0000256" key="3">
    <source>
        <dbReference type="ARBA" id="ARBA00022737"/>
    </source>
</evidence>
<dbReference type="GeneID" id="5543556"/>
<evidence type="ECO:0000256" key="9">
    <source>
        <dbReference type="SAM" id="MobiDB-lite"/>
    </source>
</evidence>
<dbReference type="RefSeq" id="XP_001643330.1">
    <property type="nucleotide sequence ID" value="XM_001643280.1"/>
</dbReference>
<dbReference type="InParanoid" id="A7TQH1"/>
<dbReference type="Gene3D" id="3.30.160.60">
    <property type="entry name" value="Classic Zinc Finger"/>
    <property type="match status" value="1"/>
</dbReference>
<dbReference type="PROSITE" id="PS00028">
    <property type="entry name" value="ZINC_FINGER_C2H2_1"/>
    <property type="match status" value="1"/>
</dbReference>
<dbReference type="SMART" id="SM00355">
    <property type="entry name" value="ZnF_C2H2"/>
    <property type="match status" value="2"/>
</dbReference>
<keyword evidence="7" id="KW-0539">Nucleus</keyword>
<proteinExistence type="predicted"/>
<dbReference type="SUPFAM" id="SSF57667">
    <property type="entry name" value="beta-beta-alpha zinc fingers"/>
    <property type="match status" value="1"/>
</dbReference>
<dbReference type="KEGG" id="vpo:Kpol_472p3"/>
<evidence type="ECO:0000256" key="1">
    <source>
        <dbReference type="ARBA" id="ARBA00004123"/>
    </source>
</evidence>
<dbReference type="GO" id="GO:0003700">
    <property type="term" value="F:DNA-binding transcription factor activity"/>
    <property type="evidence" value="ECO:0007669"/>
    <property type="project" value="TreeGrafter"/>
</dbReference>
<dbReference type="PANTHER" id="PTHR24390:SF159">
    <property type="entry name" value="GROWTH FACTOR INDEPENDENT 1 TRANSCRIPTIONAL REPRESSOR"/>
    <property type="match status" value="1"/>
</dbReference>
<dbReference type="InterPro" id="IPR036236">
    <property type="entry name" value="Znf_C2H2_sf"/>
</dbReference>
<dbReference type="STRING" id="436907.A7TQH1"/>
<dbReference type="GO" id="GO:0005634">
    <property type="term" value="C:nucleus"/>
    <property type="evidence" value="ECO:0007669"/>
    <property type="project" value="UniProtKB-SubCell"/>
</dbReference>
<organism evidence="12">
    <name type="scientific">Vanderwaltozyma polyspora (strain ATCC 22028 / DSM 70294 / BCRC 21397 / CBS 2163 / NBRC 10782 / NRRL Y-8283 / UCD 57-17)</name>
    <name type="common">Kluyveromyces polysporus</name>
    <dbReference type="NCBI Taxonomy" id="436907"/>
    <lineage>
        <taxon>Eukaryota</taxon>
        <taxon>Fungi</taxon>
        <taxon>Dikarya</taxon>
        <taxon>Ascomycota</taxon>
        <taxon>Saccharomycotina</taxon>
        <taxon>Saccharomycetes</taxon>
        <taxon>Saccharomycetales</taxon>
        <taxon>Saccharomycetaceae</taxon>
        <taxon>Vanderwaltozyma</taxon>
    </lineage>
</organism>
<keyword evidence="2" id="KW-0479">Metal-binding</keyword>
<name>A7TQH1_VANPO</name>